<accession>A0ABX7RLR6</accession>
<dbReference type="InterPro" id="IPR032708">
    <property type="entry name" value="McjB_C"/>
</dbReference>
<evidence type="ECO:0000313" key="4">
    <source>
        <dbReference type="Proteomes" id="UP000671836"/>
    </source>
</evidence>
<dbReference type="EMBL" id="CP071595">
    <property type="protein sequence ID" value="QSY49191.1"/>
    <property type="molecule type" value="Genomic_DNA"/>
</dbReference>
<gene>
    <name evidence="3" type="ORF">J3S04_30195</name>
</gene>
<sequence>MTAKATATAQALDRPPLPGWRLRVPAYAAACLAAPLARRPPAAILRILRLVARGARGADYASVCAYRAAVVAVSPACRGQQGCLRRSLAVVLLARLYGQRPDWCVGVRTSPFAAHAWVEVDGRPAGEEAGGEVGTYRTLLSSRPAAGAEAGGVSPAGSREPGRGTQGGNRRIWIMPQGGCWPARWNRGRRRRRSRSRSRSRCRA</sequence>
<evidence type="ECO:0000256" key="1">
    <source>
        <dbReference type="SAM" id="MobiDB-lite"/>
    </source>
</evidence>
<reference evidence="3 4" key="1">
    <citation type="submission" date="2021-03" db="EMBL/GenBank/DDBJ databases">
        <title>Streptomyces strains.</title>
        <authorList>
            <person name="Lund M.B."/>
            <person name="Toerring T."/>
        </authorList>
    </citation>
    <scope>NUCLEOTIDE SEQUENCE [LARGE SCALE GENOMIC DNA]</scope>
    <source>
        <strain evidence="3 4">KCC S-1010</strain>
    </source>
</reference>
<dbReference type="NCBIfam" id="NF033537">
    <property type="entry name" value="lasso_biosyn_B2"/>
    <property type="match status" value="1"/>
</dbReference>
<feature type="domain" description="Microcin J25-processing protein McjB C-terminal" evidence="2">
    <location>
        <begin position="34"/>
        <end position="139"/>
    </location>
</feature>
<protein>
    <submittedName>
        <fullName evidence="3">Lasso peptide biosynthesis B2 protein</fullName>
    </submittedName>
</protein>
<feature type="region of interest" description="Disordered" evidence="1">
    <location>
        <begin position="146"/>
        <end position="175"/>
    </location>
</feature>
<dbReference type="RefSeq" id="WP_207555256.1">
    <property type="nucleotide sequence ID" value="NZ_CP071595.1"/>
</dbReference>
<feature type="compositionally biased region" description="Basic residues" evidence="1">
    <location>
        <begin position="186"/>
        <end position="204"/>
    </location>
</feature>
<proteinExistence type="predicted"/>
<evidence type="ECO:0000313" key="3">
    <source>
        <dbReference type="EMBL" id="QSY49191.1"/>
    </source>
</evidence>
<keyword evidence="4" id="KW-1185">Reference proteome</keyword>
<feature type="region of interest" description="Disordered" evidence="1">
    <location>
        <begin position="185"/>
        <end position="204"/>
    </location>
</feature>
<dbReference type="Proteomes" id="UP000671836">
    <property type="component" value="Chromosome"/>
</dbReference>
<name>A0ABX7RLR6_9ACTN</name>
<dbReference type="InterPro" id="IPR053521">
    <property type="entry name" value="McjB-like"/>
</dbReference>
<organism evidence="3 4">
    <name type="scientific">Streptomyces griseocarneus</name>
    <dbReference type="NCBI Taxonomy" id="51201"/>
    <lineage>
        <taxon>Bacteria</taxon>
        <taxon>Bacillati</taxon>
        <taxon>Actinomycetota</taxon>
        <taxon>Actinomycetes</taxon>
        <taxon>Kitasatosporales</taxon>
        <taxon>Streptomycetaceae</taxon>
        <taxon>Streptomyces</taxon>
    </lineage>
</organism>
<evidence type="ECO:0000259" key="2">
    <source>
        <dbReference type="Pfam" id="PF13471"/>
    </source>
</evidence>
<dbReference type="Pfam" id="PF13471">
    <property type="entry name" value="Transglut_core3"/>
    <property type="match status" value="1"/>
</dbReference>